<dbReference type="InterPro" id="IPR013196">
    <property type="entry name" value="HTH_11"/>
</dbReference>
<evidence type="ECO:0000259" key="2">
    <source>
        <dbReference type="Pfam" id="PF13280"/>
    </source>
</evidence>
<comment type="caution">
    <text evidence="3">The sequence shown here is derived from an EMBL/GenBank/DDBJ whole genome shotgun (WGS) entry which is preliminary data.</text>
</comment>
<dbReference type="RefSeq" id="WP_188672178.1">
    <property type="nucleotide sequence ID" value="NZ_BMKA01000002.1"/>
</dbReference>
<sequence>MARSSRMFEIIQLLRSAREPLTAQHLAKALEVTPRTVYRDVASLQAMRVPIEGAAGVGYVMRSGFDLPPLNFDVEEAEAITVGLSMIARTGDKALGRAAARAAAKISQATPLSETLLSSSWGAEAPNGIDLSDIRRAIREEEKLRIEYLDGDNAATQRIILPLSIIYYAEAIVLPAWCELRQDFRHFRADRLQRQPEPCGRFTGRSGTLRQQWAAHHARDL</sequence>
<gene>
    <name evidence="3" type="ORF">GCM10011498_12510</name>
</gene>
<dbReference type="EMBL" id="BMKA01000002">
    <property type="protein sequence ID" value="GGA13944.1"/>
    <property type="molecule type" value="Genomic_DNA"/>
</dbReference>
<protein>
    <submittedName>
        <fullName evidence="3">Transcriptional regulator</fullName>
    </submittedName>
</protein>
<dbReference type="PROSITE" id="PS52050">
    <property type="entry name" value="WYL"/>
    <property type="match status" value="1"/>
</dbReference>
<reference evidence="3" key="1">
    <citation type="journal article" date="2014" name="Int. J. Syst. Evol. Microbiol.">
        <title>Complete genome sequence of Corynebacterium casei LMG S-19264T (=DSM 44701T), isolated from a smear-ripened cheese.</title>
        <authorList>
            <consortium name="US DOE Joint Genome Institute (JGI-PGF)"/>
            <person name="Walter F."/>
            <person name="Albersmeier A."/>
            <person name="Kalinowski J."/>
            <person name="Ruckert C."/>
        </authorList>
    </citation>
    <scope>NUCLEOTIDE SEQUENCE</scope>
    <source>
        <strain evidence="3">CGMCC 1.15880</strain>
    </source>
</reference>
<proteinExistence type="predicted"/>
<organism evidence="3 4">
    <name type="scientific">Neptunicoccus cionae</name>
    <dbReference type="NCBI Taxonomy" id="2035344"/>
    <lineage>
        <taxon>Bacteria</taxon>
        <taxon>Pseudomonadati</taxon>
        <taxon>Pseudomonadota</taxon>
        <taxon>Alphaproteobacteria</taxon>
        <taxon>Rhodobacterales</taxon>
        <taxon>Paracoccaceae</taxon>
        <taxon>Neptunicoccus</taxon>
    </lineage>
</organism>
<dbReference type="Pfam" id="PF13280">
    <property type="entry name" value="WYL"/>
    <property type="match status" value="1"/>
</dbReference>
<dbReference type="InterPro" id="IPR036390">
    <property type="entry name" value="WH_DNA-bd_sf"/>
</dbReference>
<dbReference type="InterPro" id="IPR051534">
    <property type="entry name" value="CBASS_pafABC_assoc_protein"/>
</dbReference>
<dbReference type="SUPFAM" id="SSF46785">
    <property type="entry name" value="Winged helix' DNA-binding domain"/>
    <property type="match status" value="1"/>
</dbReference>
<accession>A0A916VP16</accession>
<evidence type="ECO:0000313" key="3">
    <source>
        <dbReference type="EMBL" id="GGA13944.1"/>
    </source>
</evidence>
<dbReference type="PANTHER" id="PTHR34580:SF3">
    <property type="entry name" value="PROTEIN PAFB"/>
    <property type="match status" value="1"/>
</dbReference>
<evidence type="ECO:0000259" key="1">
    <source>
        <dbReference type="Pfam" id="PF08279"/>
    </source>
</evidence>
<name>A0A916VP16_9RHOB</name>
<feature type="domain" description="WYL" evidence="2">
    <location>
        <begin position="131"/>
        <end position="193"/>
    </location>
</feature>
<dbReference type="Gene3D" id="1.10.10.10">
    <property type="entry name" value="Winged helix-like DNA-binding domain superfamily/Winged helix DNA-binding domain"/>
    <property type="match status" value="1"/>
</dbReference>
<dbReference type="InterPro" id="IPR036388">
    <property type="entry name" value="WH-like_DNA-bd_sf"/>
</dbReference>
<feature type="domain" description="Helix-turn-helix type 11" evidence="1">
    <location>
        <begin position="6"/>
        <end position="59"/>
    </location>
</feature>
<dbReference type="InterPro" id="IPR026881">
    <property type="entry name" value="WYL_dom"/>
</dbReference>
<reference evidence="3" key="2">
    <citation type="submission" date="2020-09" db="EMBL/GenBank/DDBJ databases">
        <authorList>
            <person name="Sun Q."/>
            <person name="Zhou Y."/>
        </authorList>
    </citation>
    <scope>NUCLEOTIDE SEQUENCE</scope>
    <source>
        <strain evidence="3">CGMCC 1.15880</strain>
    </source>
</reference>
<evidence type="ECO:0000313" key="4">
    <source>
        <dbReference type="Proteomes" id="UP000628017"/>
    </source>
</evidence>
<dbReference type="Proteomes" id="UP000628017">
    <property type="component" value="Unassembled WGS sequence"/>
</dbReference>
<keyword evidence="4" id="KW-1185">Reference proteome</keyword>
<dbReference type="PANTHER" id="PTHR34580">
    <property type="match status" value="1"/>
</dbReference>
<dbReference type="Pfam" id="PF08279">
    <property type="entry name" value="HTH_11"/>
    <property type="match status" value="1"/>
</dbReference>
<dbReference type="AlphaFoldDB" id="A0A916VP16"/>